<feature type="region of interest" description="Disordered" evidence="1">
    <location>
        <begin position="203"/>
        <end position="222"/>
    </location>
</feature>
<dbReference type="AlphaFoldDB" id="A0A7R8VN24"/>
<reference evidence="3" key="1">
    <citation type="submission" date="2020-11" db="EMBL/GenBank/DDBJ databases">
        <authorList>
            <person name="Tran Van P."/>
        </authorList>
    </citation>
    <scope>NUCLEOTIDE SEQUENCE</scope>
</reference>
<dbReference type="InterPro" id="IPR035892">
    <property type="entry name" value="C2_domain_sf"/>
</dbReference>
<proteinExistence type="predicted"/>
<protein>
    <recommendedName>
        <fullName evidence="2">C2 domain-containing protein</fullName>
    </recommendedName>
</protein>
<dbReference type="PROSITE" id="PS50004">
    <property type="entry name" value="C2"/>
    <property type="match status" value="1"/>
</dbReference>
<evidence type="ECO:0000313" key="3">
    <source>
        <dbReference type="EMBL" id="CAD7201564.1"/>
    </source>
</evidence>
<sequence length="388" mass="43117">MDGLSDPFCTLYLSSANTHRYNTSVKSATLCPVWEEHFSLHVSPDCPSLPSLSLFLLYECLVPSITTKLESQGYPFHTTLLRNLSNELLLNTSIATVKDTAARKNRPPSEKTTVKNQDPRINTNTLLYQTRVFHLGTKSLHDGSLLQMPSHSRDFPGPPLLPCWIHQKMSSTLKYGLSFLCLTSHSSAHPSSQQLSGHYIAHPSSQQLSGHSSAHPSSQQLSGHYIAHPSSQQLSCHYIAHHFQPTTLWSLHCSPFQPTTLWTFQSYLRCPRDFDPAETVREKMMKFGDVKGVKGLRKLMKEIAVTASTGKHDNELVGSALMALRFILKHDNELVGYCANGSEGKFILKHDNELVGSALMALRDVPLVVNLFLAALEGKFQPASMLPT</sequence>
<accession>A0A7R8VN24</accession>
<dbReference type="InterPro" id="IPR000008">
    <property type="entry name" value="C2_dom"/>
</dbReference>
<dbReference type="Pfam" id="PF00168">
    <property type="entry name" value="C2"/>
    <property type="match status" value="1"/>
</dbReference>
<gene>
    <name evidence="3" type="ORF">TDIB3V08_LOCUS7760</name>
</gene>
<evidence type="ECO:0000259" key="2">
    <source>
        <dbReference type="PROSITE" id="PS50004"/>
    </source>
</evidence>
<organism evidence="3">
    <name type="scientific">Timema douglasi</name>
    <name type="common">Walking stick</name>
    <dbReference type="NCBI Taxonomy" id="61478"/>
    <lineage>
        <taxon>Eukaryota</taxon>
        <taxon>Metazoa</taxon>
        <taxon>Ecdysozoa</taxon>
        <taxon>Arthropoda</taxon>
        <taxon>Hexapoda</taxon>
        <taxon>Insecta</taxon>
        <taxon>Pterygota</taxon>
        <taxon>Neoptera</taxon>
        <taxon>Polyneoptera</taxon>
        <taxon>Phasmatodea</taxon>
        <taxon>Timematodea</taxon>
        <taxon>Timematoidea</taxon>
        <taxon>Timematidae</taxon>
        <taxon>Timema</taxon>
    </lineage>
</organism>
<dbReference type="EMBL" id="OA568483">
    <property type="protein sequence ID" value="CAD7201564.1"/>
    <property type="molecule type" value="Genomic_DNA"/>
</dbReference>
<dbReference type="SUPFAM" id="SSF49562">
    <property type="entry name" value="C2 domain (Calcium/lipid-binding domain, CaLB)"/>
    <property type="match status" value="1"/>
</dbReference>
<evidence type="ECO:0000256" key="1">
    <source>
        <dbReference type="SAM" id="MobiDB-lite"/>
    </source>
</evidence>
<name>A0A7R8VN24_TIMDO</name>
<feature type="domain" description="C2" evidence="2">
    <location>
        <begin position="1"/>
        <end position="89"/>
    </location>
</feature>
<dbReference type="Gene3D" id="2.60.40.150">
    <property type="entry name" value="C2 domain"/>
    <property type="match status" value="1"/>
</dbReference>
<dbReference type="CDD" id="cd00030">
    <property type="entry name" value="C2"/>
    <property type="match status" value="1"/>
</dbReference>